<dbReference type="GO" id="GO:0016887">
    <property type="term" value="F:ATP hydrolysis activity"/>
    <property type="evidence" value="ECO:0007669"/>
    <property type="project" value="InterPro"/>
</dbReference>
<dbReference type="InterPro" id="IPR003439">
    <property type="entry name" value="ABC_transporter-like_ATP-bd"/>
</dbReference>
<dbReference type="Proteomes" id="UP000275749">
    <property type="component" value="Unassembled WGS sequence"/>
</dbReference>
<dbReference type="Gene3D" id="3.40.50.300">
    <property type="entry name" value="P-loop containing nucleotide triphosphate hydrolases"/>
    <property type="match status" value="1"/>
</dbReference>
<evidence type="ECO:0000256" key="2">
    <source>
        <dbReference type="ARBA" id="ARBA00022448"/>
    </source>
</evidence>
<evidence type="ECO:0000313" key="6">
    <source>
        <dbReference type="EMBL" id="ROR55332.1"/>
    </source>
</evidence>
<dbReference type="AlphaFoldDB" id="A0A3N1ZYX1"/>
<evidence type="ECO:0000256" key="4">
    <source>
        <dbReference type="ARBA" id="ARBA00022840"/>
    </source>
</evidence>
<name>A0A3N1ZYX1_9ACTN</name>
<dbReference type="GO" id="GO:0005524">
    <property type="term" value="F:ATP binding"/>
    <property type="evidence" value="ECO:0007669"/>
    <property type="project" value="UniProtKB-KW"/>
</dbReference>
<gene>
    <name evidence="6" type="ORF">EDD41_2595</name>
</gene>
<dbReference type="PANTHER" id="PTHR43335">
    <property type="entry name" value="ABC TRANSPORTER, ATP-BINDING PROTEIN"/>
    <property type="match status" value="1"/>
</dbReference>
<keyword evidence="2" id="KW-0813">Transport</keyword>
<evidence type="ECO:0000256" key="1">
    <source>
        <dbReference type="ARBA" id="ARBA00005417"/>
    </source>
</evidence>
<proteinExistence type="inferred from homology"/>
<dbReference type="InterPro" id="IPR017871">
    <property type="entry name" value="ABC_transporter-like_CS"/>
</dbReference>
<reference evidence="6 7" key="1">
    <citation type="submission" date="2018-11" db="EMBL/GenBank/DDBJ databases">
        <title>Sequencing the genomes of 1000 actinobacteria strains.</title>
        <authorList>
            <person name="Klenk H.-P."/>
        </authorList>
    </citation>
    <scope>NUCLEOTIDE SEQUENCE [LARGE SCALE GENOMIC DNA]</scope>
    <source>
        <strain evidence="6 7">DSM 10546</strain>
    </source>
</reference>
<dbReference type="SUPFAM" id="SSF52540">
    <property type="entry name" value="P-loop containing nucleoside triphosphate hydrolases"/>
    <property type="match status" value="1"/>
</dbReference>
<evidence type="ECO:0000259" key="5">
    <source>
        <dbReference type="PROSITE" id="PS50893"/>
    </source>
</evidence>
<dbReference type="InterPro" id="IPR027417">
    <property type="entry name" value="P-loop_NTPase"/>
</dbReference>
<dbReference type="PROSITE" id="PS00211">
    <property type="entry name" value="ABC_TRANSPORTER_1"/>
    <property type="match status" value="1"/>
</dbReference>
<feature type="domain" description="ABC transporter" evidence="5">
    <location>
        <begin position="10"/>
        <end position="237"/>
    </location>
</feature>
<evidence type="ECO:0000313" key="7">
    <source>
        <dbReference type="Proteomes" id="UP000275749"/>
    </source>
</evidence>
<accession>A0A3N1ZYX1</accession>
<comment type="caution">
    <text evidence="6">The sequence shown here is derived from an EMBL/GenBank/DDBJ whole genome shotgun (WGS) entry which is preliminary data.</text>
</comment>
<protein>
    <submittedName>
        <fullName evidence="6">ABC-2 type transport system ATP-binding protein</fullName>
    </submittedName>
</protein>
<dbReference type="InterPro" id="IPR003593">
    <property type="entry name" value="AAA+_ATPase"/>
</dbReference>
<dbReference type="PANTHER" id="PTHR43335:SF8">
    <property type="entry name" value="ABC TRANSPORTER, ATP-BINDING PROTEIN"/>
    <property type="match status" value="1"/>
</dbReference>
<dbReference type="Pfam" id="PF00005">
    <property type="entry name" value="ABC_tran"/>
    <property type="match status" value="1"/>
</dbReference>
<evidence type="ECO:0000256" key="3">
    <source>
        <dbReference type="ARBA" id="ARBA00022741"/>
    </source>
</evidence>
<sequence>MLGVMDEMVVRTQGLAKAYGKVKALDDVGIEIPRGEIYGLVGQNGAGKTTLIRLLTGLARPSAGTVELFGATGSAVVAQRSRIGALIEAPALSLDLTARQNLEALRVQRGLAGKHWTDEALEVVGLADTGKKPAGKFSLGMRQRLGLAVALLGRPELLILDEPVNGLDPTWMARVREDMVRRAHEDGTTILISSHLLAELDLFATRYGFIHHGRLVRQLTAGELHEQCQRTLRIRVDDAPRAATVLEEQLGICGYRVTDGHTLQLTDHLDSSAKINSALVGAGVQVSALDVRGASLEEYFTDLVKGA</sequence>
<keyword evidence="3" id="KW-0547">Nucleotide-binding</keyword>
<dbReference type="EMBL" id="RKHG01000001">
    <property type="protein sequence ID" value="ROR55332.1"/>
    <property type="molecule type" value="Genomic_DNA"/>
</dbReference>
<organism evidence="6 7">
    <name type="scientific">Luteococcus japonicus</name>
    <dbReference type="NCBI Taxonomy" id="33984"/>
    <lineage>
        <taxon>Bacteria</taxon>
        <taxon>Bacillati</taxon>
        <taxon>Actinomycetota</taxon>
        <taxon>Actinomycetes</taxon>
        <taxon>Propionibacteriales</taxon>
        <taxon>Propionibacteriaceae</taxon>
        <taxon>Luteococcus</taxon>
    </lineage>
</organism>
<dbReference type="SMART" id="SM00382">
    <property type="entry name" value="AAA"/>
    <property type="match status" value="1"/>
</dbReference>
<dbReference type="PROSITE" id="PS50893">
    <property type="entry name" value="ABC_TRANSPORTER_2"/>
    <property type="match status" value="1"/>
</dbReference>
<keyword evidence="4 6" id="KW-0067">ATP-binding</keyword>
<comment type="similarity">
    <text evidence="1">Belongs to the ABC transporter superfamily.</text>
</comment>